<dbReference type="OrthoDB" id="6129702at2759"/>
<feature type="domain" description="Transglutaminase-like" evidence="2">
    <location>
        <begin position="306"/>
        <end position="372"/>
    </location>
</feature>
<dbReference type="InterPro" id="IPR052557">
    <property type="entry name" value="CAP/Cytokinesis_protein"/>
</dbReference>
<sequence length="566" mass="62025">MVMNSSVESTSGGSIRERMAMLQLNQVGRNAPTPPARTGPPAPPPLPPKKAPPPLPARKTSRSSLASSYSSSSGSDESSITSVGSNSSGRSLPPVYTGKESLPVQFAEKPKVPEQLKKTPPSLPARSKTVPVLPPRGPPLPSRVNTNSTQNHERPQPIPRRLPPPPSVPIPPPPSASMSPLPTRTKLPVESRTEPVISHGPPPIPRSTRPSSVPLSTRPTLSARPSATMPCLVCYEFSGPDNHASLPQFERTRVRSLQQLAVDLTTPFSTTLDKARAIFTWLHHSVAYDVHGFLNGKMASQDPEAVLRSGTAVCAGYAGLFNRLATYAGMESKVVSGHGKGYGFKPGEPYKMNHAWSAIKMDWGWHLIDCCWGSGSITGPPNPSYNKRLAPEHFISPPSVFGKRHFPEDSSWQCREDGRRIDWEEYMTPNQAEPEPLRYLPFGEDFGFSEKAVQPPVNNIDAFAGRRTVFSLGLPCEHMSRKEEWLLFLVIGEFQDKNWTLMNSDGRGRYHVEVELPNQQGLQVGLYRAASWKGNDARGLSAREWQAGIGKVAWGWCPIIIWGADI</sequence>
<organism evidence="3 4">
    <name type="scientific">Choiromyces venosus 120613-1</name>
    <dbReference type="NCBI Taxonomy" id="1336337"/>
    <lineage>
        <taxon>Eukaryota</taxon>
        <taxon>Fungi</taxon>
        <taxon>Dikarya</taxon>
        <taxon>Ascomycota</taxon>
        <taxon>Pezizomycotina</taxon>
        <taxon>Pezizomycetes</taxon>
        <taxon>Pezizales</taxon>
        <taxon>Tuberaceae</taxon>
        <taxon>Choiromyces</taxon>
    </lineage>
</organism>
<dbReference type="EMBL" id="ML120478">
    <property type="protein sequence ID" value="RPA92241.1"/>
    <property type="molecule type" value="Genomic_DNA"/>
</dbReference>
<feature type="compositionally biased region" description="Pro residues" evidence="1">
    <location>
        <begin position="156"/>
        <end position="175"/>
    </location>
</feature>
<protein>
    <recommendedName>
        <fullName evidence="2">Transglutaminase-like domain-containing protein</fullName>
    </recommendedName>
</protein>
<dbReference type="Pfam" id="PF01841">
    <property type="entry name" value="Transglut_core"/>
    <property type="match status" value="1"/>
</dbReference>
<feature type="region of interest" description="Disordered" evidence="1">
    <location>
        <begin position="1"/>
        <end position="222"/>
    </location>
</feature>
<feature type="compositionally biased region" description="Low complexity" evidence="1">
    <location>
        <begin position="62"/>
        <end position="91"/>
    </location>
</feature>
<dbReference type="InterPro" id="IPR038765">
    <property type="entry name" value="Papain-like_cys_pep_sf"/>
</dbReference>
<dbReference type="InterPro" id="IPR002931">
    <property type="entry name" value="Transglutaminase-like"/>
</dbReference>
<dbReference type="PANTHER" id="PTHR46333">
    <property type="entry name" value="CYTOKINESIS PROTEIN 3"/>
    <property type="match status" value="1"/>
</dbReference>
<dbReference type="Proteomes" id="UP000276215">
    <property type="component" value="Unassembled WGS sequence"/>
</dbReference>
<dbReference type="SMART" id="SM00460">
    <property type="entry name" value="TGc"/>
    <property type="match status" value="1"/>
</dbReference>
<keyword evidence="4" id="KW-1185">Reference proteome</keyword>
<evidence type="ECO:0000256" key="1">
    <source>
        <dbReference type="SAM" id="MobiDB-lite"/>
    </source>
</evidence>
<reference evidence="3 4" key="1">
    <citation type="journal article" date="2018" name="Nat. Ecol. Evol.">
        <title>Pezizomycetes genomes reveal the molecular basis of ectomycorrhizal truffle lifestyle.</title>
        <authorList>
            <person name="Murat C."/>
            <person name="Payen T."/>
            <person name="Noel B."/>
            <person name="Kuo A."/>
            <person name="Morin E."/>
            <person name="Chen J."/>
            <person name="Kohler A."/>
            <person name="Krizsan K."/>
            <person name="Balestrini R."/>
            <person name="Da Silva C."/>
            <person name="Montanini B."/>
            <person name="Hainaut M."/>
            <person name="Levati E."/>
            <person name="Barry K.W."/>
            <person name="Belfiori B."/>
            <person name="Cichocki N."/>
            <person name="Clum A."/>
            <person name="Dockter R.B."/>
            <person name="Fauchery L."/>
            <person name="Guy J."/>
            <person name="Iotti M."/>
            <person name="Le Tacon F."/>
            <person name="Lindquist E.A."/>
            <person name="Lipzen A."/>
            <person name="Malagnac F."/>
            <person name="Mello A."/>
            <person name="Molinier V."/>
            <person name="Miyauchi S."/>
            <person name="Poulain J."/>
            <person name="Riccioni C."/>
            <person name="Rubini A."/>
            <person name="Sitrit Y."/>
            <person name="Splivallo R."/>
            <person name="Traeger S."/>
            <person name="Wang M."/>
            <person name="Zifcakova L."/>
            <person name="Wipf D."/>
            <person name="Zambonelli A."/>
            <person name="Paolocci F."/>
            <person name="Nowrousian M."/>
            <person name="Ottonello S."/>
            <person name="Baldrian P."/>
            <person name="Spatafora J.W."/>
            <person name="Henrissat B."/>
            <person name="Nagy L.G."/>
            <person name="Aury J.M."/>
            <person name="Wincker P."/>
            <person name="Grigoriev I.V."/>
            <person name="Bonfante P."/>
            <person name="Martin F.M."/>
        </authorList>
    </citation>
    <scope>NUCLEOTIDE SEQUENCE [LARGE SCALE GENOMIC DNA]</scope>
    <source>
        <strain evidence="3 4">120613-1</strain>
    </source>
</reference>
<accession>A0A3N4J6J1</accession>
<dbReference type="SUPFAM" id="SSF54001">
    <property type="entry name" value="Cysteine proteinases"/>
    <property type="match status" value="1"/>
</dbReference>
<evidence type="ECO:0000313" key="3">
    <source>
        <dbReference type="EMBL" id="RPA92241.1"/>
    </source>
</evidence>
<feature type="compositionally biased region" description="Pro residues" evidence="1">
    <location>
        <begin position="132"/>
        <end position="141"/>
    </location>
</feature>
<evidence type="ECO:0000313" key="4">
    <source>
        <dbReference type="Proteomes" id="UP000276215"/>
    </source>
</evidence>
<proteinExistence type="predicted"/>
<feature type="compositionally biased region" description="Pro residues" evidence="1">
    <location>
        <begin position="32"/>
        <end position="56"/>
    </location>
</feature>
<dbReference type="GO" id="GO:0005737">
    <property type="term" value="C:cytoplasm"/>
    <property type="evidence" value="ECO:0007669"/>
    <property type="project" value="TreeGrafter"/>
</dbReference>
<dbReference type="STRING" id="1336337.A0A3N4J6J1"/>
<dbReference type="PRINTS" id="PR01217">
    <property type="entry name" value="PRICHEXTENSN"/>
</dbReference>
<evidence type="ECO:0000259" key="2">
    <source>
        <dbReference type="SMART" id="SM00460"/>
    </source>
</evidence>
<dbReference type="Gene3D" id="3.10.620.30">
    <property type="match status" value="1"/>
</dbReference>
<feature type="compositionally biased region" description="Polar residues" evidence="1">
    <location>
        <begin position="1"/>
        <end position="13"/>
    </location>
</feature>
<feature type="compositionally biased region" description="Basic and acidic residues" evidence="1">
    <location>
        <begin position="108"/>
        <end position="117"/>
    </location>
</feature>
<dbReference type="PANTHER" id="PTHR46333:SF5">
    <property type="entry name" value="TRANSGLUTAMINASE-LIKE DOMAIN-CONTAINING PROTEIN"/>
    <property type="match status" value="1"/>
</dbReference>
<dbReference type="AlphaFoldDB" id="A0A3N4J6J1"/>
<name>A0A3N4J6J1_9PEZI</name>
<gene>
    <name evidence="3" type="ORF">L873DRAFT_1794408</name>
</gene>